<name>A0A6B3W1P3_9BACI</name>
<dbReference type="GO" id="GO:0005886">
    <property type="term" value="C:plasma membrane"/>
    <property type="evidence" value="ECO:0007669"/>
    <property type="project" value="UniProtKB-SubCell"/>
</dbReference>
<keyword evidence="6 7" id="KW-0472">Membrane</keyword>
<dbReference type="Gene3D" id="1.20.120.1220">
    <property type="match status" value="1"/>
</dbReference>
<accession>A0A6B3W1P3</accession>
<keyword evidence="3" id="KW-1003">Cell membrane</keyword>
<feature type="transmembrane region" description="Helical" evidence="7">
    <location>
        <begin position="223"/>
        <end position="240"/>
    </location>
</feature>
<feature type="transmembrane region" description="Helical" evidence="7">
    <location>
        <begin position="75"/>
        <end position="96"/>
    </location>
</feature>
<organism evidence="11 12">
    <name type="scientific">Bacillus aquiflavi</name>
    <dbReference type="NCBI Taxonomy" id="2672567"/>
    <lineage>
        <taxon>Bacteria</taxon>
        <taxon>Bacillati</taxon>
        <taxon>Bacillota</taxon>
        <taxon>Bacilli</taxon>
        <taxon>Bacillales</taxon>
        <taxon>Bacillaceae</taxon>
        <taxon>Bacillus</taxon>
    </lineage>
</organism>
<feature type="transmembrane region" description="Helical" evidence="7">
    <location>
        <begin position="102"/>
        <end position="121"/>
    </location>
</feature>
<evidence type="ECO:0000259" key="8">
    <source>
        <dbReference type="Pfam" id="PF01478"/>
    </source>
</evidence>
<keyword evidence="12" id="KW-1185">Reference proteome</keyword>
<dbReference type="EMBL" id="JAAIWN010000015">
    <property type="protein sequence ID" value="NEY81464.1"/>
    <property type="molecule type" value="Genomic_DNA"/>
</dbReference>
<dbReference type="Pfam" id="PF06750">
    <property type="entry name" value="A24_N_bact"/>
    <property type="match status" value="1"/>
</dbReference>
<evidence type="ECO:0000313" key="10">
    <source>
        <dbReference type="EMBL" id="MBA4537206.1"/>
    </source>
</evidence>
<evidence type="ECO:0000313" key="11">
    <source>
        <dbReference type="EMBL" id="NEY81464.1"/>
    </source>
</evidence>
<evidence type="ECO:0000256" key="1">
    <source>
        <dbReference type="ARBA" id="ARBA00004651"/>
    </source>
</evidence>
<dbReference type="Pfam" id="PF01478">
    <property type="entry name" value="Peptidase_A24"/>
    <property type="match status" value="1"/>
</dbReference>
<feature type="transmembrane region" description="Helical" evidence="7">
    <location>
        <begin position="6"/>
        <end position="30"/>
    </location>
</feature>
<dbReference type="InterPro" id="IPR000045">
    <property type="entry name" value="Prepilin_IV_endopep_pep"/>
</dbReference>
<dbReference type="GO" id="GO:0006465">
    <property type="term" value="P:signal peptide processing"/>
    <property type="evidence" value="ECO:0007669"/>
    <property type="project" value="TreeGrafter"/>
</dbReference>
<dbReference type="RefSeq" id="WP_163241856.1">
    <property type="nucleotide sequence ID" value="NZ_CP082780.1"/>
</dbReference>
<evidence type="ECO:0000256" key="2">
    <source>
        <dbReference type="ARBA" id="ARBA00005801"/>
    </source>
</evidence>
<evidence type="ECO:0000256" key="7">
    <source>
        <dbReference type="SAM" id="Phobius"/>
    </source>
</evidence>
<reference evidence="10 13" key="2">
    <citation type="submission" date="2020-07" db="EMBL/GenBank/DDBJ databases">
        <authorList>
            <person name="Feng H."/>
        </authorList>
    </citation>
    <scope>NUCLEOTIDE SEQUENCE [LARGE SCALE GENOMIC DNA]</scope>
    <source>
        <strain evidence="13">s-12</strain>
        <strain evidence="10">S-12</strain>
    </source>
</reference>
<keyword evidence="5 7" id="KW-1133">Transmembrane helix</keyword>
<evidence type="ECO:0000256" key="6">
    <source>
        <dbReference type="ARBA" id="ARBA00023136"/>
    </source>
</evidence>
<comment type="subcellular location">
    <subcellularLocation>
        <location evidence="1">Cell membrane</location>
        <topology evidence="1">Multi-pass membrane protein</topology>
    </subcellularLocation>
</comment>
<keyword evidence="4 7" id="KW-0812">Transmembrane</keyword>
<sequence>MISALHLLFIFIIGLVFGSFFNVIGFRAPLKQSIVRPRSRCPYCHDQLTAIELIPVISFFVQRGKCRHCKRRISFLYPMIELLTGFLFAAAFFLIGWEFELVVVWTFMSLLLIVFVTDVTYMVIPNKILLTFAAIFLVERFIIPLNPWWDSLLGGVIALLIPLFIAMISKGGMGGGDIKLFALLGFALGTQTVLLSLFLATFYGALFGGIGLLLGIVQKGKPLPFAPFIGIGTLTAYFYGEKILNSYLQLLK</sequence>
<comment type="similarity">
    <text evidence="2">Belongs to the peptidase A24 family.</text>
</comment>
<dbReference type="GO" id="GO:0004190">
    <property type="term" value="F:aspartic-type endopeptidase activity"/>
    <property type="evidence" value="ECO:0007669"/>
    <property type="project" value="InterPro"/>
</dbReference>
<feature type="domain" description="Prepilin type IV endopeptidase peptidase" evidence="8">
    <location>
        <begin position="106"/>
        <end position="208"/>
    </location>
</feature>
<gene>
    <name evidence="11" type="ORF">G4D64_08030</name>
    <name evidence="10" type="ORF">H1Z61_08630</name>
</gene>
<dbReference type="InterPro" id="IPR050882">
    <property type="entry name" value="Prepilin_peptidase/N-MTase"/>
</dbReference>
<evidence type="ECO:0000256" key="4">
    <source>
        <dbReference type="ARBA" id="ARBA00022692"/>
    </source>
</evidence>
<dbReference type="PANTHER" id="PTHR30487">
    <property type="entry name" value="TYPE 4 PREPILIN-LIKE PROTEINS LEADER PEPTIDE-PROCESSING ENZYME"/>
    <property type="match status" value="1"/>
</dbReference>
<dbReference type="EMBL" id="JACEIO010000017">
    <property type="protein sequence ID" value="MBA4537206.1"/>
    <property type="molecule type" value="Genomic_DNA"/>
</dbReference>
<dbReference type="Proteomes" id="UP000472971">
    <property type="component" value="Unassembled WGS sequence"/>
</dbReference>
<evidence type="ECO:0000313" key="13">
    <source>
        <dbReference type="Proteomes" id="UP000570010"/>
    </source>
</evidence>
<evidence type="ECO:0000256" key="3">
    <source>
        <dbReference type="ARBA" id="ARBA00022475"/>
    </source>
</evidence>
<dbReference type="InterPro" id="IPR010627">
    <property type="entry name" value="Prepilin_pept_A24_N"/>
</dbReference>
<feature type="transmembrane region" description="Helical" evidence="7">
    <location>
        <begin position="151"/>
        <end position="168"/>
    </location>
</feature>
<proteinExistence type="inferred from homology"/>
<feature type="domain" description="Prepilin peptidase A24 N-terminal" evidence="9">
    <location>
        <begin position="12"/>
        <end position="93"/>
    </location>
</feature>
<protein>
    <submittedName>
        <fullName evidence="11">Prepilin peptidase</fullName>
    </submittedName>
</protein>
<dbReference type="PANTHER" id="PTHR30487:SF0">
    <property type="entry name" value="PREPILIN LEADER PEPTIDASE_N-METHYLTRANSFERASE-RELATED"/>
    <property type="match status" value="1"/>
</dbReference>
<evidence type="ECO:0000256" key="5">
    <source>
        <dbReference type="ARBA" id="ARBA00022989"/>
    </source>
</evidence>
<reference evidence="11 12" key="1">
    <citation type="submission" date="2020-02" db="EMBL/GenBank/DDBJ databases">
        <title>Bacillus aquiflavi sp. nov., isolated from yellow water of strong flavor Chinese baijiu in Yibin region of China.</title>
        <authorList>
            <person name="Xie J."/>
        </authorList>
    </citation>
    <scope>NUCLEOTIDE SEQUENCE [LARGE SCALE GENOMIC DNA]</scope>
    <source>
        <strain evidence="11 12">3H-10</strain>
    </source>
</reference>
<comment type="caution">
    <text evidence="11">The sequence shown here is derived from an EMBL/GenBank/DDBJ whole genome shotgun (WGS) entry which is preliminary data.</text>
</comment>
<evidence type="ECO:0000313" key="12">
    <source>
        <dbReference type="Proteomes" id="UP000472971"/>
    </source>
</evidence>
<dbReference type="AlphaFoldDB" id="A0A6B3W1P3"/>
<evidence type="ECO:0000259" key="9">
    <source>
        <dbReference type="Pfam" id="PF06750"/>
    </source>
</evidence>
<dbReference type="Proteomes" id="UP000570010">
    <property type="component" value="Unassembled WGS sequence"/>
</dbReference>